<keyword evidence="1" id="KW-0472">Membrane</keyword>
<accession>A0A368S5Z3</accession>
<reference evidence="2" key="2">
    <citation type="submission" date="2015-07" db="EMBL/GenBank/DDBJ databases">
        <authorList>
            <person name="Noorani M."/>
        </authorList>
    </citation>
    <scope>NUCLEOTIDE SEQUENCE</scope>
    <source>
        <strain evidence="2">Yugu1</strain>
    </source>
</reference>
<keyword evidence="1" id="KW-1133">Transmembrane helix</keyword>
<feature type="transmembrane region" description="Helical" evidence="1">
    <location>
        <begin position="39"/>
        <end position="57"/>
    </location>
</feature>
<proteinExistence type="predicted"/>
<name>A0A368S5Z3_SETIT</name>
<reference evidence="2" key="1">
    <citation type="journal article" date="2012" name="Nat. Biotechnol.">
        <title>Reference genome sequence of the model plant Setaria.</title>
        <authorList>
            <person name="Bennetzen J.L."/>
            <person name="Schmutz J."/>
            <person name="Wang H."/>
            <person name="Percifield R."/>
            <person name="Hawkins J."/>
            <person name="Pontaroli A.C."/>
            <person name="Estep M."/>
            <person name="Feng L."/>
            <person name="Vaughn J.N."/>
            <person name="Grimwood J."/>
            <person name="Jenkins J."/>
            <person name="Barry K."/>
            <person name="Lindquist E."/>
            <person name="Hellsten U."/>
            <person name="Deshpande S."/>
            <person name="Wang X."/>
            <person name="Wu X."/>
            <person name="Mitros T."/>
            <person name="Triplett J."/>
            <person name="Yang X."/>
            <person name="Ye C.Y."/>
            <person name="Mauro-Herrera M."/>
            <person name="Wang L."/>
            <person name="Li P."/>
            <person name="Sharma M."/>
            <person name="Sharma R."/>
            <person name="Ronald P.C."/>
            <person name="Panaud O."/>
            <person name="Kellogg E.A."/>
            <person name="Brutnell T.P."/>
            <person name="Doust A.N."/>
            <person name="Tuskan G.A."/>
            <person name="Rokhsar D."/>
            <person name="Devos K.M."/>
        </authorList>
    </citation>
    <scope>NUCLEOTIDE SEQUENCE [LARGE SCALE GENOMIC DNA]</scope>
    <source>
        <strain evidence="2">Yugu1</strain>
    </source>
</reference>
<evidence type="ECO:0000313" key="2">
    <source>
        <dbReference type="EMBL" id="RCV37791.1"/>
    </source>
</evidence>
<evidence type="ECO:0000256" key="1">
    <source>
        <dbReference type="SAM" id="Phobius"/>
    </source>
</evidence>
<organism evidence="2">
    <name type="scientific">Setaria italica</name>
    <name type="common">Foxtail millet</name>
    <name type="synonym">Panicum italicum</name>
    <dbReference type="NCBI Taxonomy" id="4555"/>
    <lineage>
        <taxon>Eukaryota</taxon>
        <taxon>Viridiplantae</taxon>
        <taxon>Streptophyta</taxon>
        <taxon>Embryophyta</taxon>
        <taxon>Tracheophyta</taxon>
        <taxon>Spermatophyta</taxon>
        <taxon>Magnoliopsida</taxon>
        <taxon>Liliopsida</taxon>
        <taxon>Poales</taxon>
        <taxon>Poaceae</taxon>
        <taxon>PACMAD clade</taxon>
        <taxon>Panicoideae</taxon>
        <taxon>Panicodae</taxon>
        <taxon>Paniceae</taxon>
        <taxon>Cenchrinae</taxon>
        <taxon>Setaria</taxon>
    </lineage>
</organism>
<keyword evidence="1" id="KW-0812">Transmembrane</keyword>
<sequence>MSFSPCHEQKNLVYLSLSLSYGVYIQHSTAHQDQRPIDMQYLISIGSLVAWWMYSWAGSGFSSSGRDRTAASSSAGQ</sequence>
<dbReference type="AlphaFoldDB" id="A0A368S5Z3"/>
<dbReference type="EMBL" id="CM003535">
    <property type="protein sequence ID" value="RCV37791.1"/>
    <property type="molecule type" value="Genomic_DNA"/>
</dbReference>
<feature type="transmembrane region" description="Helical" evidence="1">
    <location>
        <begin position="12"/>
        <end position="27"/>
    </location>
</feature>
<protein>
    <submittedName>
        <fullName evidence="2">Uncharacterized protein</fullName>
    </submittedName>
</protein>
<gene>
    <name evidence="2" type="ORF">SETIT_8G090300v2</name>
</gene>